<dbReference type="EMBL" id="GBRH01190645">
    <property type="protein sequence ID" value="JAE07251.1"/>
    <property type="molecule type" value="Transcribed_RNA"/>
</dbReference>
<proteinExistence type="predicted"/>
<name>A0A0A9FAT0_ARUDO</name>
<dbReference type="AlphaFoldDB" id="A0A0A9FAT0"/>
<reference evidence="1" key="2">
    <citation type="journal article" date="2015" name="Data Brief">
        <title>Shoot transcriptome of the giant reed, Arundo donax.</title>
        <authorList>
            <person name="Barrero R.A."/>
            <person name="Guerrero F.D."/>
            <person name="Moolhuijzen P."/>
            <person name="Goolsby J.A."/>
            <person name="Tidwell J."/>
            <person name="Bellgard S.E."/>
            <person name="Bellgard M.I."/>
        </authorList>
    </citation>
    <scope>NUCLEOTIDE SEQUENCE</scope>
    <source>
        <tissue evidence="1">Shoot tissue taken approximately 20 cm above the soil surface</tissue>
    </source>
</reference>
<accession>A0A0A9FAT0</accession>
<sequence>MKINSCTCTVTRLGVYRKKCLFDRGTIWPVISLFESQGHPLAPSLGRFSYILQEVSANQLKRQIGLLGRQAWFCLYLCLRLNYNTQAMHDTLLL</sequence>
<protein>
    <submittedName>
        <fullName evidence="1">Uncharacterized protein</fullName>
    </submittedName>
</protein>
<organism evidence="1">
    <name type="scientific">Arundo donax</name>
    <name type="common">Giant reed</name>
    <name type="synonym">Donax arundinaceus</name>
    <dbReference type="NCBI Taxonomy" id="35708"/>
    <lineage>
        <taxon>Eukaryota</taxon>
        <taxon>Viridiplantae</taxon>
        <taxon>Streptophyta</taxon>
        <taxon>Embryophyta</taxon>
        <taxon>Tracheophyta</taxon>
        <taxon>Spermatophyta</taxon>
        <taxon>Magnoliopsida</taxon>
        <taxon>Liliopsida</taxon>
        <taxon>Poales</taxon>
        <taxon>Poaceae</taxon>
        <taxon>PACMAD clade</taxon>
        <taxon>Arundinoideae</taxon>
        <taxon>Arundineae</taxon>
        <taxon>Arundo</taxon>
    </lineage>
</organism>
<reference evidence="1" key="1">
    <citation type="submission" date="2014-09" db="EMBL/GenBank/DDBJ databases">
        <authorList>
            <person name="Magalhaes I.L.F."/>
            <person name="Oliveira U."/>
            <person name="Santos F.R."/>
            <person name="Vidigal T.H.D.A."/>
            <person name="Brescovit A.D."/>
            <person name="Santos A.J."/>
        </authorList>
    </citation>
    <scope>NUCLEOTIDE SEQUENCE</scope>
    <source>
        <tissue evidence="1">Shoot tissue taken approximately 20 cm above the soil surface</tissue>
    </source>
</reference>
<evidence type="ECO:0000313" key="1">
    <source>
        <dbReference type="EMBL" id="JAE07251.1"/>
    </source>
</evidence>